<evidence type="ECO:0000256" key="3">
    <source>
        <dbReference type="ARBA" id="ARBA00011035"/>
    </source>
</evidence>
<keyword evidence="9" id="KW-0378">Hydrolase</keyword>
<dbReference type="Pfam" id="PF00717">
    <property type="entry name" value="Peptidase_S24"/>
    <property type="match status" value="1"/>
</dbReference>
<comment type="catalytic activity">
    <reaction evidence="1">
        <text>Cleavage of hydrophobic, N-terminal signal or leader sequences from secreted and periplasmic proteins.</text>
        <dbReference type="EC" id="3.4.21.89"/>
    </reaction>
</comment>
<dbReference type="GO" id="GO:0005787">
    <property type="term" value="C:signal peptidase complex"/>
    <property type="evidence" value="ECO:0007669"/>
    <property type="project" value="TreeGrafter"/>
</dbReference>
<evidence type="ECO:0000256" key="2">
    <source>
        <dbReference type="ARBA" id="ARBA00004648"/>
    </source>
</evidence>
<dbReference type="PANTHER" id="PTHR10806:SF6">
    <property type="entry name" value="SIGNAL PEPTIDASE COMPLEX CATALYTIC SUBUNIT SEC11"/>
    <property type="match status" value="1"/>
</dbReference>
<dbReference type="GO" id="GO:0004252">
    <property type="term" value="F:serine-type endopeptidase activity"/>
    <property type="evidence" value="ECO:0007669"/>
    <property type="project" value="InterPro"/>
</dbReference>
<dbReference type="VEuPathDB" id="CryptoDB:cand_031180"/>
<dbReference type="InterPro" id="IPR019533">
    <property type="entry name" value="Peptidase_S26"/>
</dbReference>
<keyword evidence="12 14" id="KW-0472">Membrane</keyword>
<evidence type="ECO:0000256" key="14">
    <source>
        <dbReference type="SAM" id="Phobius"/>
    </source>
</evidence>
<comment type="function">
    <text evidence="13">Catalytic component of the signal peptidase complex (SPC) which catalyzes the cleavage of N-terminal signal sequences from nascent proteins as they are translocated into the lumen of the endoplasmic reticulum. Specifically cleaves N-terminal signal peptides that contain a hydrophobic alpha-helix (h-region) shorter than 18-20 amino acids.</text>
</comment>
<dbReference type="NCBIfam" id="TIGR02228">
    <property type="entry name" value="sigpep_I_arch"/>
    <property type="match status" value="1"/>
</dbReference>
<gene>
    <name evidence="16" type="ORF">cand_031180</name>
</gene>
<name>A0A1J4MNE4_9CRYT</name>
<comment type="caution">
    <text evidence="16">The sequence shown here is derived from an EMBL/GenBank/DDBJ whole genome shotgun (WGS) entry which is preliminary data.</text>
</comment>
<feature type="domain" description="Peptidase S24/S26A/S26B/S26C" evidence="15">
    <location>
        <begin position="40"/>
        <end position="101"/>
    </location>
</feature>
<evidence type="ECO:0000256" key="9">
    <source>
        <dbReference type="ARBA" id="ARBA00022801"/>
    </source>
</evidence>
<dbReference type="GO" id="GO:0006465">
    <property type="term" value="P:signal peptide processing"/>
    <property type="evidence" value="ECO:0007669"/>
    <property type="project" value="InterPro"/>
</dbReference>
<evidence type="ECO:0000256" key="8">
    <source>
        <dbReference type="ARBA" id="ARBA00022692"/>
    </source>
</evidence>
<evidence type="ECO:0000256" key="4">
    <source>
        <dbReference type="ARBA" id="ARBA00013208"/>
    </source>
</evidence>
<dbReference type="CDD" id="cd06530">
    <property type="entry name" value="S26_SPase_I"/>
    <property type="match status" value="1"/>
</dbReference>
<dbReference type="Proteomes" id="UP000186804">
    <property type="component" value="Unassembled WGS sequence"/>
</dbReference>
<sequence length="181" mass="20256">MEFIIQAKNEAKQIFSKPHQGIHHALTLACVILSALMLWRGLMVATNSQSPVVVVLSGSMEPGFYRGDILFLYNRKSIEIGDIVVFSLDGRDIPIVHRVISYHQGSSSDDFSILTKGDNNNVDDRGLYNSNQLWLKKEHILGVAVGLLPRVGMITIWLNDYPWFKYALVGIMGISVLLGRE</sequence>
<evidence type="ECO:0000256" key="13">
    <source>
        <dbReference type="ARBA" id="ARBA00045533"/>
    </source>
</evidence>
<evidence type="ECO:0000256" key="5">
    <source>
        <dbReference type="ARBA" id="ARBA00019685"/>
    </source>
</evidence>
<evidence type="ECO:0000256" key="6">
    <source>
        <dbReference type="ARBA" id="ARBA00021755"/>
    </source>
</evidence>
<evidence type="ECO:0000256" key="10">
    <source>
        <dbReference type="ARBA" id="ARBA00022824"/>
    </source>
</evidence>
<dbReference type="SUPFAM" id="SSF51306">
    <property type="entry name" value="LexA/Signal peptidase"/>
    <property type="match status" value="1"/>
</dbReference>
<dbReference type="InterPro" id="IPR015927">
    <property type="entry name" value="Peptidase_S24_S26A/B/C"/>
</dbReference>
<dbReference type="OrthoDB" id="10257561at2759"/>
<dbReference type="InterPro" id="IPR019758">
    <property type="entry name" value="Pept_S26A_signal_pept_1_CS"/>
</dbReference>
<feature type="transmembrane region" description="Helical" evidence="14">
    <location>
        <begin position="21"/>
        <end position="39"/>
    </location>
</feature>
<dbReference type="EMBL" id="LRBS01000086">
    <property type="protein sequence ID" value="OII75688.1"/>
    <property type="molecule type" value="Genomic_DNA"/>
</dbReference>
<keyword evidence="11 14" id="KW-1133">Transmembrane helix</keyword>
<protein>
    <recommendedName>
        <fullName evidence="5">Signal peptidase complex catalytic subunit SEC11</fullName>
        <ecNumber evidence="4">3.4.21.89</ecNumber>
    </recommendedName>
    <alternativeName>
        <fullName evidence="6">Signal peptidase complex catalytic subunit sec11</fullName>
    </alternativeName>
</protein>
<dbReference type="InterPro" id="IPR001733">
    <property type="entry name" value="Peptidase_S26B"/>
</dbReference>
<proteinExistence type="inferred from homology"/>
<dbReference type="Gene3D" id="2.10.109.10">
    <property type="entry name" value="Umud Fragment, subunit A"/>
    <property type="match status" value="1"/>
</dbReference>
<evidence type="ECO:0000256" key="12">
    <source>
        <dbReference type="ARBA" id="ARBA00023136"/>
    </source>
</evidence>
<comment type="subcellular location">
    <subcellularLocation>
        <location evidence="2">Endoplasmic reticulum membrane</location>
        <topology evidence="2">Single-pass type II membrane protein</topology>
    </subcellularLocation>
</comment>
<dbReference type="EC" id="3.4.21.89" evidence="4"/>
<reference evidence="16 17" key="1">
    <citation type="submission" date="2016-10" db="EMBL/GenBank/DDBJ databases">
        <title>Reductive evolution of mitochondrial metabolism and differential evolution of invasion-related proteins in Cryptosporidium.</title>
        <authorList>
            <person name="Liu S."/>
            <person name="Roellig D.M."/>
            <person name="Guo Y."/>
            <person name="Li N."/>
            <person name="Frace M.A."/>
            <person name="Tang K."/>
            <person name="Zhang L."/>
            <person name="Feng Y."/>
            <person name="Xiao L."/>
        </authorList>
    </citation>
    <scope>NUCLEOTIDE SEQUENCE [LARGE SCALE GENOMIC DNA]</scope>
    <source>
        <strain evidence="16">30847</strain>
    </source>
</reference>
<keyword evidence="17" id="KW-1185">Reference proteome</keyword>
<dbReference type="PROSITE" id="PS00761">
    <property type="entry name" value="SPASE_I_3"/>
    <property type="match status" value="1"/>
</dbReference>
<evidence type="ECO:0000256" key="1">
    <source>
        <dbReference type="ARBA" id="ARBA00000677"/>
    </source>
</evidence>
<dbReference type="InterPro" id="IPR036286">
    <property type="entry name" value="LexA/Signal_pep-like_sf"/>
</dbReference>
<dbReference type="AlphaFoldDB" id="A0A1J4MNE4"/>
<organism evidence="16 17">
    <name type="scientific">Cryptosporidium andersoni</name>
    <dbReference type="NCBI Taxonomy" id="117008"/>
    <lineage>
        <taxon>Eukaryota</taxon>
        <taxon>Sar</taxon>
        <taxon>Alveolata</taxon>
        <taxon>Apicomplexa</taxon>
        <taxon>Conoidasida</taxon>
        <taxon>Coccidia</taxon>
        <taxon>Eucoccidiorida</taxon>
        <taxon>Eimeriorina</taxon>
        <taxon>Cryptosporidiidae</taxon>
        <taxon>Cryptosporidium</taxon>
    </lineage>
</organism>
<dbReference type="RefSeq" id="XP_067067534.1">
    <property type="nucleotide sequence ID" value="XM_067213344.1"/>
</dbReference>
<keyword evidence="8 14" id="KW-0812">Transmembrane</keyword>
<dbReference type="PRINTS" id="PR00728">
    <property type="entry name" value="SIGNALPTASE"/>
</dbReference>
<dbReference type="GO" id="GO:0009003">
    <property type="term" value="F:signal peptidase activity"/>
    <property type="evidence" value="ECO:0007669"/>
    <property type="project" value="UniProtKB-EC"/>
</dbReference>
<evidence type="ECO:0000313" key="16">
    <source>
        <dbReference type="EMBL" id="OII75688.1"/>
    </source>
</evidence>
<accession>A0A1J4MNE4</accession>
<keyword evidence="7" id="KW-0645">Protease</keyword>
<evidence type="ECO:0000256" key="11">
    <source>
        <dbReference type="ARBA" id="ARBA00022989"/>
    </source>
</evidence>
<keyword evidence="10" id="KW-0256">Endoplasmic reticulum</keyword>
<comment type="similarity">
    <text evidence="3">Belongs to the peptidase S26B family.</text>
</comment>
<evidence type="ECO:0000259" key="15">
    <source>
        <dbReference type="Pfam" id="PF00717"/>
    </source>
</evidence>
<evidence type="ECO:0000256" key="7">
    <source>
        <dbReference type="ARBA" id="ARBA00022670"/>
    </source>
</evidence>
<dbReference type="PANTHER" id="PTHR10806">
    <property type="entry name" value="SIGNAL PEPTIDASE COMPLEX CATALYTIC SUBUNIT SEC11"/>
    <property type="match status" value="1"/>
</dbReference>
<evidence type="ECO:0000313" key="17">
    <source>
        <dbReference type="Proteomes" id="UP000186804"/>
    </source>
</evidence>
<dbReference type="GeneID" id="92367302"/>